<feature type="region of interest" description="Disordered" evidence="1">
    <location>
        <begin position="200"/>
        <end position="353"/>
    </location>
</feature>
<proteinExistence type="predicted"/>
<comment type="caution">
    <text evidence="2">The sequence shown here is derived from an EMBL/GenBank/DDBJ whole genome shotgun (WGS) entry which is preliminary data.</text>
</comment>
<evidence type="ECO:0000313" key="2">
    <source>
        <dbReference type="EMBL" id="GBG74992.1"/>
    </source>
</evidence>
<reference evidence="2 3" key="1">
    <citation type="journal article" date="2018" name="Cell">
        <title>The Chara Genome: Secondary Complexity and Implications for Plant Terrestrialization.</title>
        <authorList>
            <person name="Nishiyama T."/>
            <person name="Sakayama H."/>
            <person name="Vries J.D."/>
            <person name="Buschmann H."/>
            <person name="Saint-Marcoux D."/>
            <person name="Ullrich K.K."/>
            <person name="Haas F.B."/>
            <person name="Vanderstraeten L."/>
            <person name="Becker D."/>
            <person name="Lang D."/>
            <person name="Vosolsobe S."/>
            <person name="Rombauts S."/>
            <person name="Wilhelmsson P.K.I."/>
            <person name="Janitza P."/>
            <person name="Kern R."/>
            <person name="Heyl A."/>
            <person name="Rumpler F."/>
            <person name="Villalobos L.I.A.C."/>
            <person name="Clay J.M."/>
            <person name="Skokan R."/>
            <person name="Toyoda A."/>
            <person name="Suzuki Y."/>
            <person name="Kagoshima H."/>
            <person name="Schijlen E."/>
            <person name="Tajeshwar N."/>
            <person name="Catarino B."/>
            <person name="Hetherington A.J."/>
            <person name="Saltykova A."/>
            <person name="Bonnot C."/>
            <person name="Breuninger H."/>
            <person name="Symeonidi A."/>
            <person name="Radhakrishnan G.V."/>
            <person name="Van Nieuwerburgh F."/>
            <person name="Deforce D."/>
            <person name="Chang C."/>
            <person name="Karol K.G."/>
            <person name="Hedrich R."/>
            <person name="Ulvskov P."/>
            <person name="Glockner G."/>
            <person name="Delwiche C.F."/>
            <person name="Petrasek J."/>
            <person name="Van de Peer Y."/>
            <person name="Friml J."/>
            <person name="Beilby M."/>
            <person name="Dolan L."/>
            <person name="Kohara Y."/>
            <person name="Sugano S."/>
            <person name="Fujiyama A."/>
            <person name="Delaux P.-M."/>
            <person name="Quint M."/>
            <person name="TheiBen G."/>
            <person name="Hagemann M."/>
            <person name="Harholt J."/>
            <person name="Dunand C."/>
            <person name="Zachgo S."/>
            <person name="Langdale J."/>
            <person name="Maumus F."/>
            <person name="Straeten D.V.D."/>
            <person name="Gould S.B."/>
            <person name="Rensing S.A."/>
        </authorList>
    </citation>
    <scope>NUCLEOTIDE SEQUENCE [LARGE SCALE GENOMIC DNA]</scope>
    <source>
        <strain evidence="2 3">S276</strain>
    </source>
</reference>
<dbReference type="Proteomes" id="UP000265515">
    <property type="component" value="Unassembled WGS sequence"/>
</dbReference>
<dbReference type="AlphaFoldDB" id="A0A388KYD7"/>
<evidence type="ECO:0008006" key="4">
    <source>
        <dbReference type="Google" id="ProtNLM"/>
    </source>
</evidence>
<protein>
    <recommendedName>
        <fullName evidence="4">Reverse transcriptase domain-containing protein</fullName>
    </recommendedName>
</protein>
<feature type="compositionally biased region" description="Basic and acidic residues" evidence="1">
    <location>
        <begin position="265"/>
        <end position="275"/>
    </location>
</feature>
<name>A0A388KYD7_CHABU</name>
<feature type="compositionally biased region" description="Acidic residues" evidence="1">
    <location>
        <begin position="241"/>
        <end position="264"/>
    </location>
</feature>
<keyword evidence="3" id="KW-1185">Reference proteome</keyword>
<sequence length="353" mass="39532">MDTRSILNQFEWTLGALRDAGFKIALEKSDFFLSEISFLGEARKRRRIDTTTQTRQGATQRRDHSVEGIKAAQGTRWTRDNIHPAANEGVELLIIQAWRTAVEGDLLGFVFGSVEAVHRQLIVRELLILLTQLLDNLSINIVSHCDESSAPHILSCTLTPYLHWSACLEGGWDNCSYPSHGNYLNPAKIVDLLFVDRVEQTSEEEEGEEEEEEEGDESEDTPEEDEYYSEHSEHESGAISEVEEEDESEEEEAGLMGTQEEDPAATERRRAEIAEGKWTLEQAVGTYLPIPDDLTRDTEPPTEEDERCAAEASSAPTRRRRSQSPSPSLRPSVRARADAGHRATSLVIIPSSP</sequence>
<evidence type="ECO:0000256" key="1">
    <source>
        <dbReference type="SAM" id="MobiDB-lite"/>
    </source>
</evidence>
<dbReference type="EMBL" id="BFEA01000215">
    <property type="protein sequence ID" value="GBG74992.1"/>
    <property type="molecule type" value="Genomic_DNA"/>
</dbReference>
<gene>
    <name evidence="2" type="ORF">CBR_g19505</name>
</gene>
<accession>A0A388KYD7</accession>
<dbReference type="Gramene" id="GBG74992">
    <property type="protein sequence ID" value="GBG74992"/>
    <property type="gene ID" value="CBR_g19505"/>
</dbReference>
<organism evidence="2 3">
    <name type="scientific">Chara braunii</name>
    <name type="common">Braun's stonewort</name>
    <dbReference type="NCBI Taxonomy" id="69332"/>
    <lineage>
        <taxon>Eukaryota</taxon>
        <taxon>Viridiplantae</taxon>
        <taxon>Streptophyta</taxon>
        <taxon>Charophyceae</taxon>
        <taxon>Charales</taxon>
        <taxon>Characeae</taxon>
        <taxon>Chara</taxon>
    </lineage>
</organism>
<feature type="compositionally biased region" description="Low complexity" evidence="1">
    <location>
        <begin position="323"/>
        <end position="334"/>
    </location>
</feature>
<feature type="compositionally biased region" description="Acidic residues" evidence="1">
    <location>
        <begin position="201"/>
        <end position="227"/>
    </location>
</feature>
<evidence type="ECO:0000313" key="3">
    <source>
        <dbReference type="Proteomes" id="UP000265515"/>
    </source>
</evidence>